<evidence type="ECO:0000313" key="2">
    <source>
        <dbReference type="EMBL" id="SDB21316.1"/>
    </source>
</evidence>
<keyword evidence="3" id="KW-1185">Reference proteome</keyword>
<dbReference type="RefSeq" id="WP_090875872.1">
    <property type="nucleotide sequence ID" value="NZ_FMXQ01000003.1"/>
</dbReference>
<evidence type="ECO:0000256" key="1">
    <source>
        <dbReference type="SAM" id="SignalP"/>
    </source>
</evidence>
<dbReference type="Proteomes" id="UP000199071">
    <property type="component" value="Unassembled WGS sequence"/>
</dbReference>
<dbReference type="OrthoDB" id="7605412at2"/>
<sequence length="200" mass="21844">MRYSARNHRVAGLALAAIVAAPWLVGVAQAAACPAERAVYAMKTAEGDFAAAFVPARSYASVASDLYFRLTTTQRDYWFRFAVSNGYSGITLIPVADPYAASAKMDGPEELLEDEPDDYVHDILRTLRFYPLDADLNMLADPPNRGDPAPAFVMVPEVGLTLWYEPSAITQDLAATRDPMPRGVFRRTACLDAPPPEAFP</sequence>
<feature type="signal peptide" evidence="1">
    <location>
        <begin position="1"/>
        <end position="30"/>
    </location>
</feature>
<reference evidence="2 3" key="1">
    <citation type="submission" date="2016-10" db="EMBL/GenBank/DDBJ databases">
        <authorList>
            <person name="de Groot N.N."/>
        </authorList>
    </citation>
    <scope>NUCLEOTIDE SEQUENCE [LARGE SCALE GENOMIC DNA]</scope>
    <source>
        <strain evidence="2 3">ATCC 35022</strain>
    </source>
</reference>
<dbReference type="STRING" id="665467.SAMN02982931_01582"/>
<feature type="chain" id="PRO_5011775088" description="DUF1254 domain-containing protein" evidence="1">
    <location>
        <begin position="31"/>
        <end position="200"/>
    </location>
</feature>
<accession>A0A1G6BL29</accession>
<name>A0A1G6BL29_9HYPH</name>
<organism evidence="2 3">
    <name type="scientific">Bauldia litoralis</name>
    <dbReference type="NCBI Taxonomy" id="665467"/>
    <lineage>
        <taxon>Bacteria</taxon>
        <taxon>Pseudomonadati</taxon>
        <taxon>Pseudomonadota</taxon>
        <taxon>Alphaproteobacteria</taxon>
        <taxon>Hyphomicrobiales</taxon>
        <taxon>Kaistiaceae</taxon>
        <taxon>Bauldia</taxon>
    </lineage>
</organism>
<gene>
    <name evidence="2" type="ORF">SAMN02982931_01582</name>
</gene>
<keyword evidence="1" id="KW-0732">Signal</keyword>
<proteinExistence type="predicted"/>
<evidence type="ECO:0000313" key="3">
    <source>
        <dbReference type="Proteomes" id="UP000199071"/>
    </source>
</evidence>
<evidence type="ECO:0008006" key="4">
    <source>
        <dbReference type="Google" id="ProtNLM"/>
    </source>
</evidence>
<dbReference type="AlphaFoldDB" id="A0A1G6BL29"/>
<protein>
    <recommendedName>
        <fullName evidence="4">DUF1254 domain-containing protein</fullName>
    </recommendedName>
</protein>
<dbReference type="EMBL" id="FMXQ01000003">
    <property type="protein sequence ID" value="SDB21316.1"/>
    <property type="molecule type" value="Genomic_DNA"/>
</dbReference>